<dbReference type="GO" id="GO:0005886">
    <property type="term" value="C:plasma membrane"/>
    <property type="evidence" value="ECO:0007669"/>
    <property type="project" value="TreeGrafter"/>
</dbReference>
<feature type="transmembrane region" description="Helical" evidence="9">
    <location>
        <begin position="204"/>
        <end position="221"/>
    </location>
</feature>
<keyword evidence="5 9" id="KW-1133">Transmembrane helix</keyword>
<evidence type="ECO:0000256" key="5">
    <source>
        <dbReference type="ARBA" id="ARBA00022989"/>
    </source>
</evidence>
<dbReference type="GO" id="GO:0030322">
    <property type="term" value="P:stabilization of membrane potential"/>
    <property type="evidence" value="ECO:0007669"/>
    <property type="project" value="TreeGrafter"/>
</dbReference>
<feature type="transmembrane region" description="Helical" evidence="9">
    <location>
        <begin position="170"/>
        <end position="192"/>
    </location>
</feature>
<dbReference type="SUPFAM" id="SSF81324">
    <property type="entry name" value="Voltage-gated potassium channels"/>
    <property type="match status" value="2"/>
</dbReference>
<evidence type="ECO:0000259" key="10">
    <source>
        <dbReference type="Pfam" id="PF07885"/>
    </source>
</evidence>
<evidence type="ECO:0000256" key="1">
    <source>
        <dbReference type="ARBA" id="ARBA00004141"/>
    </source>
</evidence>
<dbReference type="InterPro" id="IPR013099">
    <property type="entry name" value="K_chnl_dom"/>
</dbReference>
<dbReference type="Gene3D" id="1.10.287.70">
    <property type="match status" value="1"/>
</dbReference>
<keyword evidence="2" id="KW-0813">Transport</keyword>
<dbReference type="GO" id="GO:0015271">
    <property type="term" value="F:outward rectifier potassium channel activity"/>
    <property type="evidence" value="ECO:0007669"/>
    <property type="project" value="TreeGrafter"/>
</dbReference>
<evidence type="ECO:0000256" key="2">
    <source>
        <dbReference type="ARBA" id="ARBA00022448"/>
    </source>
</evidence>
<evidence type="ECO:0000256" key="6">
    <source>
        <dbReference type="ARBA" id="ARBA00023065"/>
    </source>
</evidence>
<evidence type="ECO:0000256" key="9">
    <source>
        <dbReference type="SAM" id="Phobius"/>
    </source>
</evidence>
<dbReference type="Pfam" id="PF07885">
    <property type="entry name" value="Ion_trans_2"/>
    <property type="match status" value="2"/>
</dbReference>
<keyword evidence="6" id="KW-0406">Ion transport</keyword>
<comment type="caution">
    <text evidence="11">The sequence shown here is derived from an EMBL/GenBank/DDBJ whole genome shotgun (WGS) entry which is preliminary data.</text>
</comment>
<dbReference type="Proteomes" id="UP001153269">
    <property type="component" value="Unassembled WGS sequence"/>
</dbReference>
<organism evidence="11 12">
    <name type="scientific">Pleuronectes platessa</name>
    <name type="common">European plaice</name>
    <dbReference type="NCBI Taxonomy" id="8262"/>
    <lineage>
        <taxon>Eukaryota</taxon>
        <taxon>Metazoa</taxon>
        <taxon>Chordata</taxon>
        <taxon>Craniata</taxon>
        <taxon>Vertebrata</taxon>
        <taxon>Euteleostomi</taxon>
        <taxon>Actinopterygii</taxon>
        <taxon>Neopterygii</taxon>
        <taxon>Teleostei</taxon>
        <taxon>Neoteleostei</taxon>
        <taxon>Acanthomorphata</taxon>
        <taxon>Carangaria</taxon>
        <taxon>Pleuronectiformes</taxon>
        <taxon>Pleuronectoidei</taxon>
        <taxon>Pleuronectidae</taxon>
        <taxon>Pleuronectes</taxon>
    </lineage>
</organism>
<evidence type="ECO:0000256" key="7">
    <source>
        <dbReference type="ARBA" id="ARBA00023136"/>
    </source>
</evidence>
<feature type="domain" description="Potassium channel" evidence="10">
    <location>
        <begin position="95"/>
        <end position="150"/>
    </location>
</feature>
<accession>A0A9N7UMP3</accession>
<protein>
    <recommendedName>
        <fullName evidence="10">Potassium channel domain-containing protein</fullName>
    </recommendedName>
</protein>
<feature type="transmembrane region" description="Helical" evidence="9">
    <location>
        <begin position="241"/>
        <end position="262"/>
    </location>
</feature>
<comment type="subcellular location">
    <subcellularLocation>
        <location evidence="1">Membrane</location>
        <topology evidence="1">Multi-pass membrane protein</topology>
    </subcellularLocation>
</comment>
<dbReference type="InterPro" id="IPR001779">
    <property type="entry name" value="2pore_dom_K_chnl_TWIK1"/>
</dbReference>
<name>A0A9N7UMP3_PLEPL</name>
<evidence type="ECO:0000313" key="12">
    <source>
        <dbReference type="Proteomes" id="UP001153269"/>
    </source>
</evidence>
<evidence type="ECO:0000313" key="11">
    <source>
        <dbReference type="EMBL" id="CAB1433094.1"/>
    </source>
</evidence>
<proteinExistence type="predicted"/>
<keyword evidence="8" id="KW-0407">Ion channel</keyword>
<keyword evidence="7 9" id="KW-0472">Membrane</keyword>
<dbReference type="PANTHER" id="PTHR11003">
    <property type="entry name" value="POTASSIUM CHANNEL, SUBFAMILY K"/>
    <property type="match status" value="1"/>
</dbReference>
<gene>
    <name evidence="11" type="ORF">PLEPLA_LOCUS21182</name>
</gene>
<dbReference type="PANTHER" id="PTHR11003:SF249">
    <property type="entry name" value="TWO PORE POTASSIUM CHANNEL PROTEIN SUP-9"/>
    <property type="match status" value="1"/>
</dbReference>
<feature type="transmembrane region" description="Helical" evidence="9">
    <location>
        <begin position="126"/>
        <end position="150"/>
    </location>
</feature>
<keyword evidence="12" id="KW-1185">Reference proteome</keyword>
<reference evidence="11" key="1">
    <citation type="submission" date="2020-03" db="EMBL/GenBank/DDBJ databases">
        <authorList>
            <person name="Weist P."/>
        </authorList>
    </citation>
    <scope>NUCLEOTIDE SEQUENCE</scope>
</reference>
<dbReference type="EMBL" id="CADEAL010001518">
    <property type="protein sequence ID" value="CAB1433094.1"/>
    <property type="molecule type" value="Genomic_DNA"/>
</dbReference>
<keyword evidence="3 9" id="KW-0812">Transmembrane</keyword>
<dbReference type="InterPro" id="IPR003280">
    <property type="entry name" value="2pore_dom_K_chnl"/>
</dbReference>
<feature type="domain" description="Potassium channel" evidence="10">
    <location>
        <begin position="186"/>
        <end position="261"/>
    </location>
</feature>
<sequence>MAQLGSSLGLLIQANVFSCLAVCYLLFILLGGAVFTVVEAPLEKELRAEVEQLQRSFLQENPCVEENELSELLGKALSAHHSRESVLSADADEKHDDFLSSLYFVILTLTTMGSDSDSPKSDEAKLFFIFYCTLGIPSTLFLLSVLSNLLLPVVTHSPVHHLQIYWGLPYGHAALVHASFLSVLVLLLLFFLPALVVCTVEPDWSFLDAFFSCFVILSTIGEGGKSLGESWGPLANDTLKLLTTWYLLVGLVVIMTLKDTVLQVPRVRAVMRHFSGLQYTELEANEPVFRLSETQNINSQKHLTFTHICLHDISA</sequence>
<dbReference type="AlphaFoldDB" id="A0A9N7UMP3"/>
<dbReference type="PRINTS" id="PR01096">
    <property type="entry name" value="TWIK1CHANNEL"/>
</dbReference>
<evidence type="ECO:0000256" key="8">
    <source>
        <dbReference type="ARBA" id="ARBA00023303"/>
    </source>
</evidence>
<evidence type="ECO:0000256" key="3">
    <source>
        <dbReference type="ARBA" id="ARBA00022692"/>
    </source>
</evidence>
<feature type="transmembrane region" description="Helical" evidence="9">
    <location>
        <begin position="12"/>
        <end position="38"/>
    </location>
</feature>
<keyword evidence="4" id="KW-0630">Potassium</keyword>
<evidence type="ECO:0000256" key="4">
    <source>
        <dbReference type="ARBA" id="ARBA00022958"/>
    </source>
</evidence>
<dbReference type="GO" id="GO:0022841">
    <property type="term" value="F:potassium ion leak channel activity"/>
    <property type="evidence" value="ECO:0007669"/>
    <property type="project" value="TreeGrafter"/>
</dbReference>